<comment type="pathway">
    <text evidence="2">Cofactor biosynthesis; biotin biosynthesis.</text>
</comment>
<keyword evidence="14" id="KW-0012">Acyltransferase</keyword>
<evidence type="ECO:0000256" key="12">
    <source>
        <dbReference type="RuleBase" id="RU003693"/>
    </source>
</evidence>
<dbReference type="GO" id="GO:0008710">
    <property type="term" value="F:8-amino-7-oxononanoate synthase activity"/>
    <property type="evidence" value="ECO:0007669"/>
    <property type="project" value="UniProtKB-EC"/>
</dbReference>
<evidence type="ECO:0000313" key="14">
    <source>
        <dbReference type="EMBL" id="STQ88835.1"/>
    </source>
</evidence>
<gene>
    <name evidence="14" type="primary">bioF</name>
    <name evidence="14" type="ORF">NCTC13156_01690</name>
</gene>
<feature type="domain" description="Aminotransferase class I/classII large" evidence="13">
    <location>
        <begin position="39"/>
        <end position="366"/>
    </location>
</feature>
<evidence type="ECO:0000256" key="3">
    <source>
        <dbReference type="ARBA" id="ARBA00010008"/>
    </source>
</evidence>
<evidence type="ECO:0000256" key="8">
    <source>
        <dbReference type="ARBA" id="ARBA00022898"/>
    </source>
</evidence>
<proteinExistence type="inferred from homology"/>
<evidence type="ECO:0000256" key="1">
    <source>
        <dbReference type="ARBA" id="ARBA00001933"/>
    </source>
</evidence>
<evidence type="ECO:0000256" key="2">
    <source>
        <dbReference type="ARBA" id="ARBA00004746"/>
    </source>
</evidence>
<evidence type="ECO:0000256" key="5">
    <source>
        <dbReference type="ARBA" id="ARBA00013187"/>
    </source>
</evidence>
<dbReference type="PROSITE" id="PS00599">
    <property type="entry name" value="AA_TRANSFER_CLASS_2"/>
    <property type="match status" value="1"/>
</dbReference>
<dbReference type="Pfam" id="PF00155">
    <property type="entry name" value="Aminotran_1_2"/>
    <property type="match status" value="1"/>
</dbReference>
<evidence type="ECO:0000256" key="11">
    <source>
        <dbReference type="ARBA" id="ARBA00047715"/>
    </source>
</evidence>
<evidence type="ECO:0000256" key="9">
    <source>
        <dbReference type="ARBA" id="ARBA00032610"/>
    </source>
</evidence>
<evidence type="ECO:0000256" key="4">
    <source>
        <dbReference type="ARBA" id="ARBA00011738"/>
    </source>
</evidence>
<comment type="cofactor">
    <cofactor evidence="1 12">
        <name>pyridoxal 5'-phosphate</name>
        <dbReference type="ChEBI" id="CHEBI:597326"/>
    </cofactor>
</comment>
<dbReference type="EC" id="2.3.1.47" evidence="5"/>
<dbReference type="AlphaFoldDB" id="A0A377Q1R6"/>
<dbReference type="InterPro" id="IPR001917">
    <property type="entry name" value="Aminotrans_II_pyridoxalP_BS"/>
</dbReference>
<dbReference type="EMBL" id="UGJF01000001">
    <property type="protein sequence ID" value="STQ88835.1"/>
    <property type="molecule type" value="Genomic_DNA"/>
</dbReference>
<dbReference type="GO" id="GO:0030170">
    <property type="term" value="F:pyridoxal phosphate binding"/>
    <property type="evidence" value="ECO:0007669"/>
    <property type="project" value="InterPro"/>
</dbReference>
<protein>
    <recommendedName>
        <fullName evidence="5">8-amino-7-oxononanoate synthase</fullName>
        <ecNumber evidence="5">2.3.1.47</ecNumber>
    </recommendedName>
    <alternativeName>
        <fullName evidence="9">7-keto-8-amino-pelargonic acid synthase</fullName>
    </alternativeName>
    <alternativeName>
        <fullName evidence="10">8-amino-7-ketopelargonate synthase</fullName>
    </alternativeName>
</protein>
<reference evidence="14 15" key="1">
    <citation type="submission" date="2018-06" db="EMBL/GenBank/DDBJ databases">
        <authorList>
            <consortium name="Pathogen Informatics"/>
            <person name="Doyle S."/>
        </authorList>
    </citation>
    <scope>NUCLEOTIDE SEQUENCE [LARGE SCALE GENOMIC DNA]</scope>
    <source>
        <strain evidence="14 15">NCTC13156</strain>
    </source>
</reference>
<evidence type="ECO:0000259" key="13">
    <source>
        <dbReference type="Pfam" id="PF00155"/>
    </source>
</evidence>
<evidence type="ECO:0000313" key="15">
    <source>
        <dbReference type="Proteomes" id="UP000255269"/>
    </source>
</evidence>
<dbReference type="Gene3D" id="3.90.1150.10">
    <property type="entry name" value="Aspartate Aminotransferase, domain 1"/>
    <property type="match status" value="1"/>
</dbReference>
<sequence>MKNPLQTILQELKDSSNFRTLFAQKHQDLEIQKNGKWLFNLASNDYLNLASNQEFIHGFLDSELFKKNCFFSSSSSRSLSGNFEIYEAFESHLESLYHKKALLFNSGYHANVGILNALSRLKNVLFLADRSIHASHIDGLKSFSKISLKRFLHNDMQDLEKILEKNANNFELIFILSEGLFSMEGDFAKIESLIALKNRFENVYLYIDEAHSIGSFGENGLGICYPYLKDIDFIILTFGKALASMGACVLCNQDFKDYFINFARSLIYSTALPPVNIAMSYFAFLHLPKLHQERKNLTKLSFDFKSSLQEATNYEIMGDYNILSLVLKENQKAVFFQKELEKRGFFAPAIKPPTIPNNRACLRFSLTQKMPFSKLQSLHHILKEIDNEYISRT</sequence>
<evidence type="ECO:0000256" key="7">
    <source>
        <dbReference type="ARBA" id="ARBA00022756"/>
    </source>
</evidence>
<dbReference type="InterPro" id="IPR050087">
    <property type="entry name" value="AON_synthase_class-II"/>
</dbReference>
<comment type="subunit">
    <text evidence="4">Homodimer.</text>
</comment>
<dbReference type="PANTHER" id="PTHR13693">
    <property type="entry name" value="CLASS II AMINOTRANSFERASE/8-AMINO-7-OXONONANOATE SYNTHASE"/>
    <property type="match status" value="1"/>
</dbReference>
<dbReference type="Proteomes" id="UP000255269">
    <property type="component" value="Unassembled WGS sequence"/>
</dbReference>
<dbReference type="RefSeq" id="WP_115057224.1">
    <property type="nucleotide sequence ID" value="NZ_UGJF01000001.1"/>
</dbReference>
<dbReference type="GO" id="GO:0009102">
    <property type="term" value="P:biotin biosynthetic process"/>
    <property type="evidence" value="ECO:0007669"/>
    <property type="project" value="UniProtKB-KW"/>
</dbReference>
<evidence type="ECO:0000256" key="10">
    <source>
        <dbReference type="ARBA" id="ARBA00033381"/>
    </source>
</evidence>
<evidence type="ECO:0000256" key="6">
    <source>
        <dbReference type="ARBA" id="ARBA00022679"/>
    </source>
</evidence>
<name>A0A377Q1R6_9HELI</name>
<keyword evidence="8 12" id="KW-0663">Pyridoxal phosphate</keyword>
<keyword evidence="7" id="KW-0093">Biotin biosynthesis</keyword>
<organism evidence="14 15">
    <name type="scientific">Helicobacter pullorum</name>
    <dbReference type="NCBI Taxonomy" id="35818"/>
    <lineage>
        <taxon>Bacteria</taxon>
        <taxon>Pseudomonadati</taxon>
        <taxon>Campylobacterota</taxon>
        <taxon>Epsilonproteobacteria</taxon>
        <taxon>Campylobacterales</taxon>
        <taxon>Helicobacteraceae</taxon>
        <taxon>Helicobacter</taxon>
    </lineage>
</organism>
<comment type="catalytic activity">
    <reaction evidence="11">
        <text>6-carboxyhexanoyl-[ACP] + L-alanine + H(+) = (8S)-8-amino-7-oxononanoate + holo-[ACP] + CO2</text>
        <dbReference type="Rhea" id="RHEA:42288"/>
        <dbReference type="Rhea" id="RHEA-COMP:9685"/>
        <dbReference type="Rhea" id="RHEA-COMP:9955"/>
        <dbReference type="ChEBI" id="CHEBI:15378"/>
        <dbReference type="ChEBI" id="CHEBI:16526"/>
        <dbReference type="ChEBI" id="CHEBI:57972"/>
        <dbReference type="ChEBI" id="CHEBI:64479"/>
        <dbReference type="ChEBI" id="CHEBI:78846"/>
        <dbReference type="ChEBI" id="CHEBI:149468"/>
        <dbReference type="EC" id="2.3.1.47"/>
    </reaction>
</comment>
<dbReference type="InterPro" id="IPR015421">
    <property type="entry name" value="PyrdxlP-dep_Trfase_major"/>
</dbReference>
<accession>A0A377Q1R6</accession>
<dbReference type="InterPro" id="IPR015422">
    <property type="entry name" value="PyrdxlP-dep_Trfase_small"/>
</dbReference>
<comment type="similarity">
    <text evidence="3">Belongs to the class-II pyridoxal-phosphate-dependent aminotransferase family. BioF subfamily.</text>
</comment>
<dbReference type="PANTHER" id="PTHR13693:SF100">
    <property type="entry name" value="8-AMINO-7-OXONONANOATE SYNTHASE"/>
    <property type="match status" value="1"/>
</dbReference>
<dbReference type="SUPFAM" id="SSF53383">
    <property type="entry name" value="PLP-dependent transferases"/>
    <property type="match status" value="1"/>
</dbReference>
<dbReference type="InterPro" id="IPR004839">
    <property type="entry name" value="Aminotransferase_I/II_large"/>
</dbReference>
<dbReference type="Gene3D" id="3.40.640.10">
    <property type="entry name" value="Type I PLP-dependent aspartate aminotransferase-like (Major domain)"/>
    <property type="match status" value="1"/>
</dbReference>
<keyword evidence="6 14" id="KW-0808">Transferase</keyword>
<dbReference type="InterPro" id="IPR015424">
    <property type="entry name" value="PyrdxlP-dep_Trfase"/>
</dbReference>